<dbReference type="InterPro" id="IPR003736">
    <property type="entry name" value="PAAI_dom"/>
</dbReference>
<dbReference type="InterPro" id="IPR006683">
    <property type="entry name" value="Thioestr_dom"/>
</dbReference>
<feature type="region of interest" description="Disordered" evidence="3">
    <location>
        <begin position="1"/>
        <end position="23"/>
    </location>
</feature>
<dbReference type="InterPro" id="IPR029069">
    <property type="entry name" value="HotDog_dom_sf"/>
</dbReference>
<evidence type="ECO:0000313" key="6">
    <source>
        <dbReference type="Proteomes" id="UP001224661"/>
    </source>
</evidence>
<dbReference type="SUPFAM" id="SSF54637">
    <property type="entry name" value="Thioesterase/thiol ester dehydrase-isomerase"/>
    <property type="match status" value="1"/>
</dbReference>
<name>A0ABT6RMF6_9ACTN</name>
<comment type="caution">
    <text evidence="5">The sequence shown here is derived from an EMBL/GenBank/DDBJ whole genome shotgun (WGS) entry which is preliminary data.</text>
</comment>
<dbReference type="CDD" id="cd03443">
    <property type="entry name" value="PaaI_thioesterase"/>
    <property type="match status" value="1"/>
</dbReference>
<keyword evidence="2 5" id="KW-0378">Hydrolase</keyword>
<proteinExistence type="inferred from homology"/>
<sequence>MTEPEGTTEPEGMTDPMTPLTRTHTWLPPLPPESLAGFSGEQLLREILEGRVPPPPIASTLGIELLEVGPGEVEFEGESGGHLLNGYGMLFGGYLASLLDCALGSAVLTLLPAGTGQTTVQMNVNIVRPAHSGTGPLRCVGRALHVGRSIATSEATVTGAGDGKLYAHGTTTCAVVGRG</sequence>
<gene>
    <name evidence="5" type="ORF">QIS99_05185</name>
</gene>
<dbReference type="PANTHER" id="PTHR21660:SF1">
    <property type="entry name" value="ACYL-COENZYME A THIOESTERASE 13"/>
    <property type="match status" value="1"/>
</dbReference>
<evidence type="ECO:0000313" key="5">
    <source>
        <dbReference type="EMBL" id="MDI3385612.1"/>
    </source>
</evidence>
<dbReference type="Proteomes" id="UP001224661">
    <property type="component" value="Unassembled WGS sequence"/>
</dbReference>
<dbReference type="InterPro" id="IPR039298">
    <property type="entry name" value="ACOT13"/>
</dbReference>
<dbReference type="GO" id="GO:0016787">
    <property type="term" value="F:hydrolase activity"/>
    <property type="evidence" value="ECO:0007669"/>
    <property type="project" value="UniProtKB-KW"/>
</dbReference>
<dbReference type="RefSeq" id="WP_282510932.1">
    <property type="nucleotide sequence ID" value="NZ_JASCIR010000003.1"/>
</dbReference>
<reference evidence="5 6" key="1">
    <citation type="submission" date="2023-05" db="EMBL/GenBank/DDBJ databases">
        <title>Draft genome sequence of Streptomyces sp. B-S-A8 isolated from a cave soil in Thailand.</title>
        <authorList>
            <person name="Chamroensaksri N."/>
            <person name="Muangham S."/>
        </authorList>
    </citation>
    <scope>NUCLEOTIDE SEQUENCE [LARGE SCALE GENOMIC DNA]</scope>
    <source>
        <strain evidence="5 6">B-S-A8</strain>
    </source>
</reference>
<comment type="similarity">
    <text evidence="1">Belongs to the thioesterase PaaI family.</text>
</comment>
<feature type="domain" description="Thioesterase" evidence="4">
    <location>
        <begin position="87"/>
        <end position="163"/>
    </location>
</feature>
<organism evidence="5 6">
    <name type="scientific">Streptomyces solicavernae</name>
    <dbReference type="NCBI Taxonomy" id="3043614"/>
    <lineage>
        <taxon>Bacteria</taxon>
        <taxon>Bacillati</taxon>
        <taxon>Actinomycetota</taxon>
        <taxon>Actinomycetes</taxon>
        <taxon>Kitasatosporales</taxon>
        <taxon>Streptomycetaceae</taxon>
        <taxon>Streptomyces</taxon>
    </lineage>
</organism>
<evidence type="ECO:0000256" key="1">
    <source>
        <dbReference type="ARBA" id="ARBA00008324"/>
    </source>
</evidence>
<dbReference type="PANTHER" id="PTHR21660">
    <property type="entry name" value="THIOESTERASE SUPERFAMILY MEMBER-RELATED"/>
    <property type="match status" value="1"/>
</dbReference>
<dbReference type="Pfam" id="PF03061">
    <property type="entry name" value="4HBT"/>
    <property type="match status" value="1"/>
</dbReference>
<evidence type="ECO:0000256" key="3">
    <source>
        <dbReference type="SAM" id="MobiDB-lite"/>
    </source>
</evidence>
<dbReference type="EMBL" id="JASCIR010000003">
    <property type="protein sequence ID" value="MDI3385612.1"/>
    <property type="molecule type" value="Genomic_DNA"/>
</dbReference>
<keyword evidence="6" id="KW-1185">Reference proteome</keyword>
<dbReference type="NCBIfam" id="TIGR00369">
    <property type="entry name" value="unchar_dom_1"/>
    <property type="match status" value="1"/>
</dbReference>
<evidence type="ECO:0000259" key="4">
    <source>
        <dbReference type="Pfam" id="PF03061"/>
    </source>
</evidence>
<feature type="compositionally biased region" description="Low complexity" evidence="3">
    <location>
        <begin position="1"/>
        <end position="14"/>
    </location>
</feature>
<evidence type="ECO:0000256" key="2">
    <source>
        <dbReference type="ARBA" id="ARBA00022801"/>
    </source>
</evidence>
<protein>
    <submittedName>
        <fullName evidence="5">PaaI family thioesterase</fullName>
        <ecNumber evidence="5">3.1.2.-</ecNumber>
    </submittedName>
</protein>
<accession>A0ABT6RMF6</accession>
<dbReference type="Gene3D" id="3.10.129.10">
    <property type="entry name" value="Hotdog Thioesterase"/>
    <property type="match status" value="1"/>
</dbReference>
<dbReference type="EC" id="3.1.2.-" evidence="5"/>